<reference evidence="8" key="1">
    <citation type="journal article" date="2019" name="Int. J. Syst. Evol. Microbiol.">
        <title>The Global Catalogue of Microorganisms (GCM) 10K type strain sequencing project: providing services to taxonomists for standard genome sequencing and annotation.</title>
        <authorList>
            <consortium name="The Broad Institute Genomics Platform"/>
            <consortium name="The Broad Institute Genome Sequencing Center for Infectious Disease"/>
            <person name="Wu L."/>
            <person name="Ma J."/>
        </authorList>
    </citation>
    <scope>NUCLEOTIDE SEQUENCE [LARGE SCALE GENOMIC DNA]</scope>
    <source>
        <strain evidence="8">JCM 17110</strain>
    </source>
</reference>
<dbReference type="PANTHER" id="PTHR43543:SF1">
    <property type="entry name" value="MALONIC SEMIALDEHYDE REDUCTASE RUTE-RELATED"/>
    <property type="match status" value="1"/>
</dbReference>
<name>A0ABP6VEE8_9GAMM</name>
<sequence>MHQPLDEQALDQLFSKARTHNAWLNKPVSDDTLHRLYELMKWGPTSANCCPARILFLRTAEAKQRLLPALAPGNVDKTMAAPVTVILGYDGRFYEQLPRLFPHADARAWFADTPELATATARRNSSLQGAYLMLAARALGLDCGPMSGFNQARVDHEFFPREDRQDEFQQEYFPDSHIKTNFLCNLGYGDPSQLFPRGPRLGFDEACKLL</sequence>
<dbReference type="InterPro" id="IPR050461">
    <property type="entry name" value="Nitroreductase_HadB/RutE"/>
</dbReference>
<evidence type="ECO:0000256" key="5">
    <source>
        <dbReference type="HAMAP-Rule" id="MF_01204"/>
    </source>
</evidence>
<dbReference type="SUPFAM" id="SSF55469">
    <property type="entry name" value="FMN-dependent nitroreductase-like"/>
    <property type="match status" value="1"/>
</dbReference>
<dbReference type="Proteomes" id="UP001500795">
    <property type="component" value="Unassembled WGS sequence"/>
</dbReference>
<protein>
    <recommendedName>
        <fullName evidence="5">Putative NADH dehydrogenase/NAD(P)H nitroreductase GCM10022394_09830</fullName>
        <ecNumber evidence="5">1.-.-.-</ecNumber>
    </recommendedName>
</protein>
<evidence type="ECO:0000256" key="1">
    <source>
        <dbReference type="ARBA" id="ARBA00022630"/>
    </source>
</evidence>
<dbReference type="PANTHER" id="PTHR43543">
    <property type="entry name" value="MALONIC SEMIALDEHYDE REDUCTASE RUTE-RELATED"/>
    <property type="match status" value="1"/>
</dbReference>
<proteinExistence type="inferred from homology"/>
<keyword evidence="8" id="KW-1185">Reference proteome</keyword>
<keyword evidence="1 5" id="KW-0285">Flavoprotein</keyword>
<organism evidence="7 8">
    <name type="scientific">Zobellella aerophila</name>
    <dbReference type="NCBI Taxonomy" id="870480"/>
    <lineage>
        <taxon>Bacteria</taxon>
        <taxon>Pseudomonadati</taxon>
        <taxon>Pseudomonadota</taxon>
        <taxon>Gammaproteobacteria</taxon>
        <taxon>Aeromonadales</taxon>
        <taxon>Aeromonadaceae</taxon>
        <taxon>Zobellella</taxon>
    </lineage>
</organism>
<feature type="domain" description="Nitroreductase" evidence="6">
    <location>
        <begin position="18"/>
        <end position="155"/>
    </location>
</feature>
<gene>
    <name evidence="7" type="ORF">GCM10022394_09830</name>
</gene>
<keyword evidence="5" id="KW-0520">NAD</keyword>
<dbReference type="InterPro" id="IPR000415">
    <property type="entry name" value="Nitroreductase-like"/>
</dbReference>
<evidence type="ECO:0000256" key="3">
    <source>
        <dbReference type="ARBA" id="ARBA00022857"/>
    </source>
</evidence>
<evidence type="ECO:0000256" key="2">
    <source>
        <dbReference type="ARBA" id="ARBA00022643"/>
    </source>
</evidence>
<evidence type="ECO:0000313" key="7">
    <source>
        <dbReference type="EMBL" id="GAA3532548.1"/>
    </source>
</evidence>
<comment type="cofactor">
    <cofactor evidence="5">
        <name>FMN</name>
        <dbReference type="ChEBI" id="CHEBI:58210"/>
    </cofactor>
</comment>
<dbReference type="InterPro" id="IPR029479">
    <property type="entry name" value="Nitroreductase"/>
</dbReference>
<evidence type="ECO:0000313" key="8">
    <source>
        <dbReference type="Proteomes" id="UP001500795"/>
    </source>
</evidence>
<dbReference type="CDD" id="cd02148">
    <property type="entry name" value="RutE-like"/>
    <property type="match status" value="1"/>
</dbReference>
<keyword evidence="3 5" id="KW-0521">NADP</keyword>
<evidence type="ECO:0000259" key="6">
    <source>
        <dbReference type="Pfam" id="PF00881"/>
    </source>
</evidence>
<dbReference type="Gene3D" id="3.40.109.10">
    <property type="entry name" value="NADH Oxidase"/>
    <property type="match status" value="1"/>
</dbReference>
<accession>A0ABP6VEE8</accession>
<keyword evidence="2 5" id="KW-0288">FMN</keyword>
<dbReference type="RefSeq" id="WP_344955331.1">
    <property type="nucleotide sequence ID" value="NZ_BAABCX010000001.1"/>
</dbReference>
<dbReference type="HAMAP" id="MF_01204">
    <property type="entry name" value="Oxidoreductase_RutE_HadB"/>
    <property type="match status" value="1"/>
</dbReference>
<evidence type="ECO:0000256" key="4">
    <source>
        <dbReference type="ARBA" id="ARBA00023002"/>
    </source>
</evidence>
<dbReference type="InterPro" id="IPR023936">
    <property type="entry name" value="RutE-like"/>
</dbReference>
<dbReference type="NCBIfam" id="NF003768">
    <property type="entry name" value="PRK05365.1"/>
    <property type="match status" value="1"/>
</dbReference>
<dbReference type="Pfam" id="PF00881">
    <property type="entry name" value="Nitroreductase"/>
    <property type="match status" value="1"/>
</dbReference>
<comment type="caution">
    <text evidence="7">The sequence shown here is derived from an EMBL/GenBank/DDBJ whole genome shotgun (WGS) entry which is preliminary data.</text>
</comment>
<dbReference type="EMBL" id="BAABCX010000001">
    <property type="protein sequence ID" value="GAA3532548.1"/>
    <property type="molecule type" value="Genomic_DNA"/>
</dbReference>
<dbReference type="EC" id="1.-.-.-" evidence="5"/>
<comment type="similarity">
    <text evidence="5">Belongs to the nitroreductase family. HadB/RutE subfamily.</text>
</comment>
<keyword evidence="4 5" id="KW-0560">Oxidoreductase</keyword>